<sequence length="309" mass="34864">MDKRALLIRFSSLGDVVLTSCLFEPLIKRGYKPYLLTHPPYGGLFLEDPRVEVIQIGKDELFSRLDLLRGFDLYLDLHKNLKTLILRLLLRGNWKSYKKESLRRRLALRFPIFRKPYSVVSAYLKAIGEKGYRPSLLISEERLELLKKNYGEGFVALGPGARYEKKRYPFFRELALGLEREGFRVVLVGSSGECEGFEETNAQNLCGKLSLLDIAGIIKLAKVFVGNDSGLLHVARAVGTKAVQIYGATHPTLGFSLLPEEGKVIIKNLPCQPCTLHGKGECRYRTYECLQISPEEVLKEVRALASQGD</sequence>
<dbReference type="GO" id="GO:0008713">
    <property type="term" value="F:ADP-heptose-lipopolysaccharide heptosyltransferase activity"/>
    <property type="evidence" value="ECO:0007669"/>
    <property type="project" value="TreeGrafter"/>
</dbReference>
<organism evidence="3">
    <name type="scientific">Thermocrinis ruber</name>
    <dbReference type="NCBI Taxonomy" id="75906"/>
    <lineage>
        <taxon>Bacteria</taxon>
        <taxon>Pseudomonadati</taxon>
        <taxon>Aquificota</taxon>
        <taxon>Aquificia</taxon>
        <taxon>Aquificales</taxon>
        <taxon>Aquificaceae</taxon>
        <taxon>Thermocrinis</taxon>
    </lineage>
</organism>
<comment type="caution">
    <text evidence="3">The sequence shown here is derived from an EMBL/GenBank/DDBJ whole genome shotgun (WGS) entry which is preliminary data.</text>
</comment>
<dbReference type="AlphaFoldDB" id="A0A7C5WY78"/>
<dbReference type="GO" id="GO:0009244">
    <property type="term" value="P:lipopolysaccharide core region biosynthetic process"/>
    <property type="evidence" value="ECO:0007669"/>
    <property type="project" value="TreeGrafter"/>
</dbReference>
<evidence type="ECO:0000256" key="1">
    <source>
        <dbReference type="ARBA" id="ARBA00022676"/>
    </source>
</evidence>
<proteinExistence type="predicted"/>
<dbReference type="EMBL" id="DSAC01000025">
    <property type="protein sequence ID" value="HHO73412.1"/>
    <property type="molecule type" value="Genomic_DNA"/>
</dbReference>
<protein>
    <submittedName>
        <fullName evidence="3">Glycosyltransferase family 9 protein</fullName>
    </submittedName>
</protein>
<gene>
    <name evidence="3" type="ORF">ENN04_02100</name>
</gene>
<dbReference type="CDD" id="cd03789">
    <property type="entry name" value="GT9_LPS_heptosyltransferase"/>
    <property type="match status" value="1"/>
</dbReference>
<keyword evidence="2 3" id="KW-0808">Transferase</keyword>
<evidence type="ECO:0000256" key="2">
    <source>
        <dbReference type="ARBA" id="ARBA00022679"/>
    </source>
</evidence>
<dbReference type="InterPro" id="IPR051199">
    <property type="entry name" value="LPS_LOS_Heptosyltrfase"/>
</dbReference>
<name>A0A7C5WY78_9AQUI</name>
<dbReference type="SUPFAM" id="SSF53756">
    <property type="entry name" value="UDP-Glycosyltransferase/glycogen phosphorylase"/>
    <property type="match status" value="1"/>
</dbReference>
<dbReference type="GO" id="GO:0005829">
    <property type="term" value="C:cytosol"/>
    <property type="evidence" value="ECO:0007669"/>
    <property type="project" value="TreeGrafter"/>
</dbReference>
<evidence type="ECO:0000313" key="3">
    <source>
        <dbReference type="EMBL" id="HHO73412.1"/>
    </source>
</evidence>
<dbReference type="Gene3D" id="3.40.50.2000">
    <property type="entry name" value="Glycogen Phosphorylase B"/>
    <property type="match status" value="2"/>
</dbReference>
<accession>A0A7C5WY78</accession>
<dbReference type="PANTHER" id="PTHR30160">
    <property type="entry name" value="TETRAACYLDISACCHARIDE 4'-KINASE-RELATED"/>
    <property type="match status" value="1"/>
</dbReference>
<dbReference type="PANTHER" id="PTHR30160:SF1">
    <property type="entry name" value="LIPOPOLYSACCHARIDE 1,2-N-ACETYLGLUCOSAMINETRANSFERASE-RELATED"/>
    <property type="match status" value="1"/>
</dbReference>
<reference evidence="3" key="1">
    <citation type="journal article" date="2020" name="mSystems">
        <title>Genome- and Community-Level Interaction Insights into Carbon Utilization and Element Cycling Functions of Hydrothermarchaeota in Hydrothermal Sediment.</title>
        <authorList>
            <person name="Zhou Z."/>
            <person name="Liu Y."/>
            <person name="Xu W."/>
            <person name="Pan J."/>
            <person name="Luo Z.H."/>
            <person name="Li M."/>
        </authorList>
    </citation>
    <scope>NUCLEOTIDE SEQUENCE [LARGE SCALE GENOMIC DNA]</scope>
    <source>
        <strain evidence="3">SpSt-114</strain>
    </source>
</reference>
<dbReference type="Pfam" id="PF01075">
    <property type="entry name" value="Glyco_transf_9"/>
    <property type="match status" value="1"/>
</dbReference>
<keyword evidence="1" id="KW-0328">Glycosyltransferase</keyword>
<dbReference type="InterPro" id="IPR002201">
    <property type="entry name" value="Glyco_trans_9"/>
</dbReference>